<dbReference type="GO" id="GO:0016787">
    <property type="term" value="F:hydrolase activity"/>
    <property type="evidence" value="ECO:0007669"/>
    <property type="project" value="UniProtKB-KW"/>
</dbReference>
<gene>
    <name evidence="2" type="ORF">PR003_g7450</name>
</gene>
<organism evidence="2 3">
    <name type="scientific">Phytophthora rubi</name>
    <dbReference type="NCBI Taxonomy" id="129364"/>
    <lineage>
        <taxon>Eukaryota</taxon>
        <taxon>Sar</taxon>
        <taxon>Stramenopiles</taxon>
        <taxon>Oomycota</taxon>
        <taxon>Peronosporomycetes</taxon>
        <taxon>Peronosporales</taxon>
        <taxon>Peronosporaceae</taxon>
        <taxon>Phytophthora</taxon>
    </lineage>
</organism>
<dbReference type="Gene3D" id="3.30.70.270">
    <property type="match status" value="1"/>
</dbReference>
<dbReference type="InterPro" id="IPR050951">
    <property type="entry name" value="Retrovirus_Pol_polyprotein"/>
</dbReference>
<dbReference type="InterPro" id="IPR043128">
    <property type="entry name" value="Rev_trsase/Diguanyl_cyclase"/>
</dbReference>
<keyword evidence="3" id="KW-1185">Reference proteome</keyword>
<proteinExistence type="predicted"/>
<dbReference type="GO" id="GO:0004519">
    <property type="term" value="F:endonuclease activity"/>
    <property type="evidence" value="ECO:0007669"/>
    <property type="project" value="UniProtKB-KW"/>
</dbReference>
<dbReference type="PANTHER" id="PTHR37984:SF5">
    <property type="entry name" value="PROTEIN NYNRIN-LIKE"/>
    <property type="match status" value="1"/>
</dbReference>
<dbReference type="GO" id="GO:0003964">
    <property type="term" value="F:RNA-directed DNA polymerase activity"/>
    <property type="evidence" value="ECO:0007669"/>
    <property type="project" value="UniProtKB-KW"/>
</dbReference>
<dbReference type="InterPro" id="IPR043502">
    <property type="entry name" value="DNA/RNA_pol_sf"/>
</dbReference>
<protein>
    <recommendedName>
        <fullName evidence="1">Reverse transcriptase domain-containing protein</fullName>
    </recommendedName>
</protein>
<evidence type="ECO:0000313" key="3">
    <source>
        <dbReference type="Proteomes" id="UP000434957"/>
    </source>
</evidence>
<reference evidence="2 3" key="1">
    <citation type="submission" date="2018-08" db="EMBL/GenBank/DDBJ databases">
        <title>Genomic investigation of the strawberry pathogen Phytophthora fragariae indicates pathogenicity is determined by transcriptional variation in three key races.</title>
        <authorList>
            <person name="Adams T.M."/>
            <person name="Armitage A.D."/>
            <person name="Sobczyk M.K."/>
            <person name="Bates H.J."/>
            <person name="Dunwell J.M."/>
            <person name="Nellist C.F."/>
            <person name="Harrison R.J."/>
        </authorList>
    </citation>
    <scope>NUCLEOTIDE SEQUENCE [LARGE SCALE GENOMIC DNA]</scope>
    <source>
        <strain evidence="2 3">SCRP333</strain>
    </source>
</reference>
<dbReference type="SUPFAM" id="SSF56672">
    <property type="entry name" value="DNA/RNA polymerases"/>
    <property type="match status" value="1"/>
</dbReference>
<comment type="caution">
    <text evidence="2">The sequence shown here is derived from an EMBL/GenBank/DDBJ whole genome shotgun (WGS) entry which is preliminary data.</text>
</comment>
<accession>A0A6A4FTW8</accession>
<dbReference type="Gene3D" id="3.10.10.10">
    <property type="entry name" value="HIV Type 1 Reverse Transcriptase, subunit A, domain 1"/>
    <property type="match status" value="1"/>
</dbReference>
<dbReference type="InterPro" id="IPR000477">
    <property type="entry name" value="RT_dom"/>
</dbReference>
<evidence type="ECO:0000259" key="1">
    <source>
        <dbReference type="Pfam" id="PF00078"/>
    </source>
</evidence>
<dbReference type="AlphaFoldDB" id="A0A6A4FTW8"/>
<dbReference type="Proteomes" id="UP000434957">
    <property type="component" value="Unassembled WGS sequence"/>
</dbReference>
<dbReference type="PANTHER" id="PTHR37984">
    <property type="entry name" value="PROTEIN CBG26694"/>
    <property type="match status" value="1"/>
</dbReference>
<evidence type="ECO:0000313" key="2">
    <source>
        <dbReference type="EMBL" id="KAE9346409.1"/>
    </source>
</evidence>
<dbReference type="CDD" id="cd01647">
    <property type="entry name" value="RT_LTR"/>
    <property type="match status" value="1"/>
</dbReference>
<dbReference type="EMBL" id="QXFT01000351">
    <property type="protein sequence ID" value="KAE9346409.1"/>
    <property type="molecule type" value="Genomic_DNA"/>
</dbReference>
<name>A0A6A4FTW8_9STRA</name>
<sequence>MRESDIPLTAVSTPSGMLWEWLFMHQGLKNAPATFNRMMSHVLHRFRDFAPSYFDGIFVHSRAEGDLSAVKVHVRHLREVSQVMREKTLYANLKKCVFCAPENPALGCFVSKNGLDEEVRERVVSYQSRQMKPAERNYPVHDNELLAMRDEVATSLPVQARWLSFFAEYNFVVHYKPGKNNIVADALSRRLDYEPRTVLGRQVIDDDDEDDDHCAVCITSGISLKNVSLEMDLRDETDTAYEEDAVYAGILAYLRSPSDETRATGSAATTLAVICCATTSTSSMLLESSCLTSSQHPRV</sequence>
<feature type="domain" description="Reverse transcriptase" evidence="1">
    <location>
        <begin position="5"/>
        <end position="104"/>
    </location>
</feature>
<dbReference type="Pfam" id="PF00078">
    <property type="entry name" value="RVT_1"/>
    <property type="match status" value="1"/>
</dbReference>